<evidence type="ECO:0000313" key="9">
    <source>
        <dbReference type="EMBL" id="KAL0130867.1"/>
    </source>
</evidence>
<evidence type="ECO:0000256" key="2">
    <source>
        <dbReference type="ARBA" id="ARBA00009953"/>
    </source>
</evidence>
<evidence type="ECO:0000259" key="8">
    <source>
        <dbReference type="Pfam" id="PF25766"/>
    </source>
</evidence>
<name>A0AAW2GU83_9HYME</name>
<dbReference type="InterPro" id="IPR057989">
    <property type="entry name" value="TPR_RPAP1/MINIYO-like"/>
</dbReference>
<dbReference type="Pfam" id="PF08621">
    <property type="entry name" value="RPAP1_N"/>
    <property type="match status" value="1"/>
</dbReference>
<feature type="domain" description="RPAP1 N-terminal" evidence="7">
    <location>
        <begin position="201"/>
        <end position="243"/>
    </location>
</feature>
<dbReference type="GO" id="GO:0006366">
    <property type="term" value="P:transcription by RNA polymerase II"/>
    <property type="evidence" value="ECO:0007669"/>
    <property type="project" value="InterPro"/>
</dbReference>
<dbReference type="InterPro" id="IPR013930">
    <property type="entry name" value="RPAP1_N"/>
</dbReference>
<keyword evidence="4" id="KW-0539">Nucleus</keyword>
<dbReference type="InterPro" id="IPR011989">
    <property type="entry name" value="ARM-like"/>
</dbReference>
<dbReference type="InterPro" id="IPR013929">
    <property type="entry name" value="RPAP1_C"/>
</dbReference>
<sequence>MDNKAVLKRPKVNDDEEEILRQQEEFLKAQQQPSAKVISQKNFTKEQGTNRAKSQFSRLRQAKAEQDVVSTSQGSGEIINPAIKDNIRKTTEGKLEDMVQNIPIASSNIILGNIMERKFDIKSYEFNNYDPRAVKLGFPKVFGSDDVSLTQEKNEGKQSLFWQKVSKQKSIGDNLMTNERNKSSFCNDKKMTKMEDQLIVEIHKENLEKLAHMSETEILEEKQKLEETLDPKLIQFLKNKKKIGKRSIEQDNEQCSISISSNITSMDTEAISDKKIKLLLNDPDSEMECENDKMGTANKIKFPSNNTNIKMNYEDDNLNIPESSKEIFEKGKQKGWLHMNALEPEKMKWMEDLPKKKKDELTPTEEYNARFDFNGLLLPYKDDSLTVDKGLYHHGEEPERPGYSLQELLQLSRSSTQQQRCTALTTLANIMEKTRKGWYDKALHPAPLVALSQKNILLLLRFSLDDSSVAVVTAALQALRAFLVSEADEVCLDRLHGFDKYTEPTLTPQLEDKDTSSLKDHELAQLDTVAALLRSDFLLRIRYILNEMHPPPVGVTCALEILIRLARHSHITALNISSTPYLLDTIIQNFIPLSIDKLAMQDVINNVYGIPVVMAIKLCRILVTYGKKPVAQKLNNFKIIQAILTYISCETGNKDINLSIESLRLWRLLLYYEIGLDSVTGAQLTLISQLQLLLSNHDIQNTSELACEHAAALIAVASHENILKSNISTLLAKWSTQFSTVSNVTWSVMKLIAKSLSAANEPSAFKTTWLSNPHVFSTLRSSSNLLSDCKAADREPICLPNLDVLTENGELQPIVAVNSCIPFLAAVLNTFYNNSRVIEIRAILEHPSIYKYMRDLETSDWNLERSWYSRTELYLLTAVVNATSLLGDTISNQIAQIVWKITIKLISTLPADATNNVRKLLQIALSNERVNLQIITNELDKLNLTSTVNQVKMGLNSDAASLYERYITSNGDWNQAAMPKDWLFLPLIHIYTKCKNDIRLQSEDKDSVLTVLSLALVLPDLMEKLSPTLRFSRLILVYLCDTVYLDSDVSVLLLNILSNLLKNYHAQLNFRAELPGLSSFTDLFTALCEHFCSSSYGDDNFAMILLVPVAQRHDPHYRKLLWSEHAGALRYLRLPLEKLTLPLKEYLYPEEDDTSLIESYITSLVREVIKKTWCPVPFMIAVHHSAMYLKRSNRLAMRMRMQIEKLRNKDIVDTLLHYIPPRL</sequence>
<keyword evidence="10" id="KW-1185">Reference proteome</keyword>
<accession>A0AAW2GU83</accession>
<evidence type="ECO:0000313" key="10">
    <source>
        <dbReference type="Proteomes" id="UP001430953"/>
    </source>
</evidence>
<proteinExistence type="inferred from homology"/>
<protein>
    <recommendedName>
        <fullName evidence="11">RNA polymerase II-associated protein 1</fullName>
    </recommendedName>
</protein>
<gene>
    <name evidence="9" type="ORF">PUN28_002460</name>
</gene>
<comment type="subcellular location">
    <subcellularLocation>
        <location evidence="1">Nucleus</location>
    </subcellularLocation>
</comment>
<dbReference type="PANTHER" id="PTHR21483:SF18">
    <property type="entry name" value="RNA POLYMERASE II-ASSOCIATED PROTEIN 1"/>
    <property type="match status" value="1"/>
</dbReference>
<evidence type="ECO:0008006" key="11">
    <source>
        <dbReference type="Google" id="ProtNLM"/>
    </source>
</evidence>
<evidence type="ECO:0000259" key="6">
    <source>
        <dbReference type="Pfam" id="PF08620"/>
    </source>
</evidence>
<organism evidence="9 10">
    <name type="scientific">Cardiocondyla obscurior</name>
    <dbReference type="NCBI Taxonomy" id="286306"/>
    <lineage>
        <taxon>Eukaryota</taxon>
        <taxon>Metazoa</taxon>
        <taxon>Ecdysozoa</taxon>
        <taxon>Arthropoda</taxon>
        <taxon>Hexapoda</taxon>
        <taxon>Insecta</taxon>
        <taxon>Pterygota</taxon>
        <taxon>Neoptera</taxon>
        <taxon>Endopterygota</taxon>
        <taxon>Hymenoptera</taxon>
        <taxon>Apocrita</taxon>
        <taxon>Aculeata</taxon>
        <taxon>Formicoidea</taxon>
        <taxon>Formicidae</taxon>
        <taxon>Myrmicinae</taxon>
        <taxon>Cardiocondyla</taxon>
    </lineage>
</organism>
<dbReference type="PANTHER" id="PTHR21483">
    <property type="entry name" value="RNA POLYMERASE II-ASSOCIATED PROTEIN 1"/>
    <property type="match status" value="1"/>
</dbReference>
<dbReference type="Pfam" id="PF08620">
    <property type="entry name" value="RPAP1_C"/>
    <property type="match status" value="1"/>
</dbReference>
<reference evidence="9 10" key="1">
    <citation type="submission" date="2023-03" db="EMBL/GenBank/DDBJ databases">
        <title>High recombination rates correlate with genetic variation in Cardiocondyla obscurior ants.</title>
        <authorList>
            <person name="Errbii M."/>
        </authorList>
    </citation>
    <scope>NUCLEOTIDE SEQUENCE [LARGE SCALE GENOMIC DNA]</scope>
    <source>
        <strain evidence="9">Alpha-2009</strain>
        <tissue evidence="9">Whole body</tissue>
    </source>
</reference>
<feature type="domain" description="RPAP1/MINIYO-like TPR repeats" evidence="8">
    <location>
        <begin position="984"/>
        <end position="1194"/>
    </location>
</feature>
<dbReference type="AlphaFoldDB" id="A0AAW2GU83"/>
<dbReference type="Proteomes" id="UP001430953">
    <property type="component" value="Unassembled WGS sequence"/>
</dbReference>
<evidence type="ECO:0000256" key="5">
    <source>
        <dbReference type="SAM" id="MobiDB-lite"/>
    </source>
</evidence>
<dbReference type="InterPro" id="IPR039913">
    <property type="entry name" value="RPAP1/Rba50"/>
</dbReference>
<evidence type="ECO:0000256" key="1">
    <source>
        <dbReference type="ARBA" id="ARBA00004123"/>
    </source>
</evidence>
<feature type="region of interest" description="Disordered" evidence="5">
    <location>
        <begin position="30"/>
        <end position="58"/>
    </location>
</feature>
<comment type="caution">
    <text evidence="9">The sequence shown here is derived from an EMBL/GenBank/DDBJ whole genome shotgun (WGS) entry which is preliminary data.</text>
</comment>
<comment type="similarity">
    <text evidence="2">Belongs to the RPAP1 family.</text>
</comment>
<dbReference type="EMBL" id="JADYXP020000002">
    <property type="protein sequence ID" value="KAL0130867.1"/>
    <property type="molecule type" value="Genomic_DNA"/>
</dbReference>
<dbReference type="Gene3D" id="1.25.10.10">
    <property type="entry name" value="Leucine-rich Repeat Variant"/>
    <property type="match status" value="1"/>
</dbReference>
<evidence type="ECO:0000256" key="4">
    <source>
        <dbReference type="ARBA" id="ARBA00023242"/>
    </source>
</evidence>
<keyword evidence="3" id="KW-0804">Transcription</keyword>
<dbReference type="Pfam" id="PF25766">
    <property type="entry name" value="TPR_RPAP1"/>
    <property type="match status" value="1"/>
</dbReference>
<evidence type="ECO:0000256" key="3">
    <source>
        <dbReference type="ARBA" id="ARBA00023163"/>
    </source>
</evidence>
<evidence type="ECO:0000259" key="7">
    <source>
        <dbReference type="Pfam" id="PF08621"/>
    </source>
</evidence>
<feature type="domain" description="RPAP1 C-terminal" evidence="6">
    <location>
        <begin position="368"/>
        <end position="434"/>
    </location>
</feature>